<protein>
    <recommendedName>
        <fullName evidence="4">WD40-like Beta Propeller Repeat</fullName>
    </recommendedName>
</protein>
<evidence type="ECO:0000313" key="2">
    <source>
        <dbReference type="EMBL" id="GGL80449.1"/>
    </source>
</evidence>
<proteinExistence type="inferred from homology"/>
<dbReference type="Pfam" id="PF07676">
    <property type="entry name" value="PD40"/>
    <property type="match status" value="1"/>
</dbReference>
<accession>A0A917W9B6</accession>
<keyword evidence="3" id="KW-1185">Reference proteome</keyword>
<dbReference type="PANTHER" id="PTHR36842">
    <property type="entry name" value="PROTEIN TOLB HOMOLOG"/>
    <property type="match status" value="1"/>
</dbReference>
<dbReference type="AlphaFoldDB" id="A0A917W9B6"/>
<comment type="caution">
    <text evidence="2">The sequence shown here is derived from an EMBL/GenBank/DDBJ whole genome shotgun (WGS) entry which is preliminary data.</text>
</comment>
<gene>
    <name evidence="2" type="ORF">GCM10011575_43410</name>
</gene>
<comment type="similarity">
    <text evidence="1">Belongs to the TolB family.</text>
</comment>
<sequence>MTSELIIHRLSTGESEVIHTSAEVFEAPNWSPDGDWLLINSGGLLYRLSPAGGDPEPIETGAQNEINNDHCIAPDGRTIYFSNGDGHLYAVPAEGGSTRRITNDHGPRFQHYLHGVSPDGTTLAYIGVAPGPDGGRTSNVFTIAAVGGPDVQITDVTVQNDGSEYSPDGRFLLINSELAADRPGHAQLFEIALPAERSDGREFRQLTFDERVNWFPHPSPDGTMLLYLSYPPGVEGHPADKDVILRTLPLVDGSVPRGAGPADVIAFRGGQGTINVNSWAPDSDRFAYVRYPG</sequence>
<dbReference type="Gene3D" id="2.120.10.30">
    <property type="entry name" value="TolB, C-terminal domain"/>
    <property type="match status" value="1"/>
</dbReference>
<evidence type="ECO:0008006" key="4">
    <source>
        <dbReference type="Google" id="ProtNLM"/>
    </source>
</evidence>
<dbReference type="SUPFAM" id="SSF82171">
    <property type="entry name" value="DPP6 N-terminal domain-like"/>
    <property type="match status" value="1"/>
</dbReference>
<evidence type="ECO:0000256" key="1">
    <source>
        <dbReference type="ARBA" id="ARBA00009820"/>
    </source>
</evidence>
<dbReference type="InterPro" id="IPR011042">
    <property type="entry name" value="6-blade_b-propeller_TolB-like"/>
</dbReference>
<dbReference type="Proteomes" id="UP000613840">
    <property type="component" value="Unassembled WGS sequence"/>
</dbReference>
<evidence type="ECO:0000313" key="3">
    <source>
        <dbReference type="Proteomes" id="UP000613840"/>
    </source>
</evidence>
<reference evidence="2" key="2">
    <citation type="submission" date="2020-09" db="EMBL/GenBank/DDBJ databases">
        <authorList>
            <person name="Sun Q."/>
            <person name="Zhou Y."/>
        </authorList>
    </citation>
    <scope>NUCLEOTIDE SEQUENCE</scope>
    <source>
        <strain evidence="2">CGMCC 4.7306</strain>
    </source>
</reference>
<dbReference type="EMBL" id="BMMZ01000015">
    <property type="protein sequence ID" value="GGL80449.1"/>
    <property type="molecule type" value="Genomic_DNA"/>
</dbReference>
<dbReference type="RefSeq" id="WP_188897777.1">
    <property type="nucleotide sequence ID" value="NZ_BMMZ01000015.1"/>
</dbReference>
<dbReference type="PANTHER" id="PTHR36842:SF1">
    <property type="entry name" value="PROTEIN TOLB"/>
    <property type="match status" value="1"/>
</dbReference>
<dbReference type="InterPro" id="IPR011659">
    <property type="entry name" value="WD40"/>
</dbReference>
<name>A0A917W9B6_9ACTN</name>
<organism evidence="2 3">
    <name type="scientific">Microlunatus endophyticus</name>
    <dbReference type="NCBI Taxonomy" id="1716077"/>
    <lineage>
        <taxon>Bacteria</taxon>
        <taxon>Bacillati</taxon>
        <taxon>Actinomycetota</taxon>
        <taxon>Actinomycetes</taxon>
        <taxon>Propionibacteriales</taxon>
        <taxon>Propionibacteriaceae</taxon>
        <taxon>Microlunatus</taxon>
    </lineage>
</organism>
<reference evidence="2" key="1">
    <citation type="journal article" date="2014" name="Int. J. Syst. Evol. Microbiol.">
        <title>Complete genome sequence of Corynebacterium casei LMG S-19264T (=DSM 44701T), isolated from a smear-ripened cheese.</title>
        <authorList>
            <consortium name="US DOE Joint Genome Institute (JGI-PGF)"/>
            <person name="Walter F."/>
            <person name="Albersmeier A."/>
            <person name="Kalinowski J."/>
            <person name="Ruckert C."/>
        </authorList>
    </citation>
    <scope>NUCLEOTIDE SEQUENCE</scope>
    <source>
        <strain evidence="2">CGMCC 4.7306</strain>
    </source>
</reference>